<organism evidence="3 4">
    <name type="scientific">Scytonema hofmannii PCC 7110</name>
    <dbReference type="NCBI Taxonomy" id="128403"/>
    <lineage>
        <taxon>Bacteria</taxon>
        <taxon>Bacillati</taxon>
        <taxon>Cyanobacteriota</taxon>
        <taxon>Cyanophyceae</taxon>
        <taxon>Nostocales</taxon>
        <taxon>Scytonemataceae</taxon>
        <taxon>Scytonema</taxon>
    </lineage>
</organism>
<dbReference type="Pfam" id="PF11833">
    <property type="entry name" value="CPP1-like"/>
    <property type="match status" value="1"/>
</dbReference>
<protein>
    <recommendedName>
        <fullName evidence="2">CHAT domain-containing protein</fullName>
    </recommendedName>
</protein>
<dbReference type="InterPro" id="IPR021788">
    <property type="entry name" value="CPP1-like"/>
</dbReference>
<sequence>MKKILILSANPTNTNRLRLDEEVREIQAALERARRRDQFEVITRWAVRPNDLRRALLDCNPQIVHFSGHGAGAQGLALEDDSGAIQLVSSQALTQLFKLCKGTIECVLLNACYSQEQAETILQHIDCVIGMKKEIGDRAAITFAIGFYDALGYGRSLKDAYQFGCNAIDLSNIPESLTPVLRMREREIRSSQIINWLPEFILSSIHLSSKKNILLSAGLFAIMILWGAGCYAPGEPFLRLGLGIGLSYYFLNLKRTRFVQIRNLILAAAIAGLILGLSYSLWITPPSSGGTPLINSQATQCPKTESVVTSIILFVFWLVTNFFGIVTFLQFYK</sequence>
<feature type="domain" description="CHAT" evidence="2">
    <location>
        <begin position="6"/>
        <end position="160"/>
    </location>
</feature>
<comment type="caution">
    <text evidence="3">The sequence shown here is derived from an EMBL/GenBank/DDBJ whole genome shotgun (WGS) entry which is preliminary data.</text>
</comment>
<dbReference type="EMBL" id="ANNX02000051">
    <property type="protein sequence ID" value="KYC35503.1"/>
    <property type="molecule type" value="Genomic_DNA"/>
</dbReference>
<keyword evidence="4" id="KW-1185">Reference proteome</keyword>
<feature type="transmembrane region" description="Helical" evidence="1">
    <location>
        <begin position="265"/>
        <end position="283"/>
    </location>
</feature>
<dbReference type="RefSeq" id="WP_017748956.1">
    <property type="nucleotide sequence ID" value="NZ_KQ976354.1"/>
</dbReference>
<dbReference type="OrthoDB" id="149072at2"/>
<reference evidence="3 4" key="1">
    <citation type="journal article" date="2013" name="Genome Biol. Evol.">
        <title>Genomes of Stigonematalean cyanobacteria (subsection V) and the evolution of oxygenic photosynthesis from prokaryotes to plastids.</title>
        <authorList>
            <person name="Dagan T."/>
            <person name="Roettger M."/>
            <person name="Stucken K."/>
            <person name="Landan G."/>
            <person name="Koch R."/>
            <person name="Major P."/>
            <person name="Gould S.B."/>
            <person name="Goremykin V.V."/>
            <person name="Rippka R."/>
            <person name="Tandeau de Marsac N."/>
            <person name="Gugger M."/>
            <person name="Lockhart P.J."/>
            <person name="Allen J.F."/>
            <person name="Brune I."/>
            <person name="Maus I."/>
            <person name="Puhler A."/>
            <person name="Martin W.F."/>
        </authorList>
    </citation>
    <scope>NUCLEOTIDE SEQUENCE [LARGE SCALE GENOMIC DNA]</scope>
    <source>
        <strain evidence="3 4">PCC 7110</strain>
    </source>
</reference>
<feature type="transmembrane region" description="Helical" evidence="1">
    <location>
        <begin position="311"/>
        <end position="332"/>
    </location>
</feature>
<dbReference type="Proteomes" id="UP000076925">
    <property type="component" value="Unassembled WGS sequence"/>
</dbReference>
<dbReference type="AlphaFoldDB" id="A0A139WSW0"/>
<keyword evidence="1" id="KW-1133">Transmembrane helix</keyword>
<keyword evidence="1" id="KW-0812">Transmembrane</keyword>
<evidence type="ECO:0000256" key="1">
    <source>
        <dbReference type="SAM" id="Phobius"/>
    </source>
</evidence>
<evidence type="ECO:0000313" key="3">
    <source>
        <dbReference type="EMBL" id="KYC35503.1"/>
    </source>
</evidence>
<feature type="transmembrane region" description="Helical" evidence="1">
    <location>
        <begin position="213"/>
        <end position="231"/>
    </location>
</feature>
<evidence type="ECO:0000313" key="4">
    <source>
        <dbReference type="Proteomes" id="UP000076925"/>
    </source>
</evidence>
<name>A0A139WSW0_9CYAN</name>
<accession>A0A139WSW0</accession>
<keyword evidence="1" id="KW-0472">Membrane</keyword>
<feature type="transmembrane region" description="Helical" evidence="1">
    <location>
        <begin position="237"/>
        <end position="253"/>
    </location>
</feature>
<dbReference type="STRING" id="128403.WA1_06665"/>
<dbReference type="InterPro" id="IPR024983">
    <property type="entry name" value="CHAT_dom"/>
</dbReference>
<proteinExistence type="predicted"/>
<gene>
    <name evidence="3" type="ORF">WA1_06665</name>
</gene>
<dbReference type="Pfam" id="PF12770">
    <property type="entry name" value="CHAT"/>
    <property type="match status" value="1"/>
</dbReference>
<evidence type="ECO:0000259" key="2">
    <source>
        <dbReference type="Pfam" id="PF12770"/>
    </source>
</evidence>